<proteinExistence type="predicted"/>
<dbReference type="EMBL" id="BROQ01000004">
    <property type="protein sequence ID" value="GKZ17236.1"/>
    <property type="molecule type" value="Genomic_DNA"/>
</dbReference>
<accession>A0A9W5YKM9</accession>
<reference evidence="2" key="1">
    <citation type="submission" date="2022-07" db="EMBL/GenBank/DDBJ databases">
        <title>Taxonomy of Aspergillus series Nigri: significant species reduction supported by multi-species coalescent approaches.</title>
        <authorList>
            <person name="Bian C."/>
            <person name="Kusuya Y."/>
            <person name="Sklenar F."/>
            <person name="D'hooge E."/>
            <person name="Yaguchi T."/>
            <person name="Takahashi H."/>
            <person name="Hubka V."/>
        </authorList>
    </citation>
    <scope>NUCLEOTIDE SEQUENCE</scope>
    <source>
        <strain evidence="2">CBS 733.88</strain>
    </source>
</reference>
<keyword evidence="1" id="KW-0732">Signal</keyword>
<feature type="chain" id="PRO_5040903354" evidence="1">
    <location>
        <begin position="19"/>
        <end position="297"/>
    </location>
</feature>
<comment type="caution">
    <text evidence="2">The sequence shown here is derived from an EMBL/GenBank/DDBJ whole genome shotgun (WGS) entry which is preliminary data.</text>
</comment>
<name>A0A9W5YKM9_9EURO</name>
<evidence type="ECO:0000313" key="2">
    <source>
        <dbReference type="EMBL" id="GKZ17236.1"/>
    </source>
</evidence>
<gene>
    <name evidence="2" type="ORF">AbraCBS73388_007288</name>
</gene>
<evidence type="ECO:0000313" key="3">
    <source>
        <dbReference type="Proteomes" id="UP001143548"/>
    </source>
</evidence>
<sequence length="297" mass="33477">MPRFHHLILLSTPPAILAYTTHRYLSTLEAKYPPVDPTTTTSLALRTPSNPATQHCPDIDVYEAKHIPVKSLLKRYTTLLQSQPEPHDLKNINKATLTNAWILTLLNTRPLLVEGSIIGLIKNKSYSPGDTGLTDPEFIPTSTPIPKDTSTSTLTKKLSSIFTHNHQTEDHTIVSEKGKDRPLLNSAFTIQHSSPTTGLLLSWRMPDEPRLFFEKIARWGYPWRLMSGGRHEINISDVYIYHGEEVVDVRFASAHDYEIVSDEQKQKQKIIPAWVGRLHRGYARVLVDCAVGDLSIS</sequence>
<dbReference type="Proteomes" id="UP001143548">
    <property type="component" value="Unassembled WGS sequence"/>
</dbReference>
<feature type="signal peptide" evidence="1">
    <location>
        <begin position="1"/>
        <end position="18"/>
    </location>
</feature>
<dbReference type="AlphaFoldDB" id="A0A9W5YKM9"/>
<evidence type="ECO:0000256" key="1">
    <source>
        <dbReference type="SAM" id="SignalP"/>
    </source>
</evidence>
<organism evidence="2 3">
    <name type="scientific">Aspergillus brasiliensis</name>
    <dbReference type="NCBI Taxonomy" id="319629"/>
    <lineage>
        <taxon>Eukaryota</taxon>
        <taxon>Fungi</taxon>
        <taxon>Dikarya</taxon>
        <taxon>Ascomycota</taxon>
        <taxon>Pezizomycotina</taxon>
        <taxon>Eurotiomycetes</taxon>
        <taxon>Eurotiomycetidae</taxon>
        <taxon>Eurotiales</taxon>
        <taxon>Aspergillaceae</taxon>
        <taxon>Aspergillus</taxon>
        <taxon>Aspergillus subgen. Circumdati</taxon>
    </lineage>
</organism>
<protein>
    <submittedName>
        <fullName evidence="2">Uncharacterized protein</fullName>
    </submittedName>
</protein>